<evidence type="ECO:0000259" key="1">
    <source>
        <dbReference type="Pfam" id="PF13358"/>
    </source>
</evidence>
<comment type="caution">
    <text evidence="2">The sequence shown here is derived from an EMBL/GenBank/DDBJ whole genome shotgun (WGS) entry which is preliminary data.</text>
</comment>
<dbReference type="InterPro" id="IPR036397">
    <property type="entry name" value="RNaseH_sf"/>
</dbReference>
<dbReference type="Gene3D" id="3.30.420.10">
    <property type="entry name" value="Ribonuclease H-like superfamily/Ribonuclease H"/>
    <property type="match status" value="1"/>
</dbReference>
<dbReference type="InterPro" id="IPR038717">
    <property type="entry name" value="Tc1-like_DDE_dom"/>
</dbReference>
<accession>A0ABX1P7W7</accession>
<proteinExistence type="predicted"/>
<feature type="domain" description="Tc1-like transposase DDE" evidence="1">
    <location>
        <begin position="19"/>
        <end position="154"/>
    </location>
</feature>
<keyword evidence="3" id="KW-1185">Reference proteome</keyword>
<dbReference type="Pfam" id="PF13358">
    <property type="entry name" value="DDE_3"/>
    <property type="match status" value="1"/>
</dbReference>
<dbReference type="NCBIfam" id="NF033545">
    <property type="entry name" value="transpos_IS630"/>
    <property type="match status" value="1"/>
</dbReference>
<reference evidence="2 3" key="1">
    <citation type="submission" date="2018-06" db="EMBL/GenBank/DDBJ databases">
        <title>Comparative genomics of Brasilonema spp. strains.</title>
        <authorList>
            <person name="Alvarenga D.O."/>
            <person name="Fiore M.F."/>
            <person name="Varani A.M."/>
        </authorList>
    </citation>
    <scope>NUCLEOTIDE SEQUENCE [LARGE SCALE GENOMIC DNA]</scope>
    <source>
        <strain evidence="2 3">SPC951</strain>
    </source>
</reference>
<organism evidence="2 3">
    <name type="scientific">Brasilonema bromeliae SPC951</name>
    <dbReference type="NCBI Taxonomy" id="385972"/>
    <lineage>
        <taxon>Bacteria</taxon>
        <taxon>Bacillati</taxon>
        <taxon>Cyanobacteriota</taxon>
        <taxon>Cyanophyceae</taxon>
        <taxon>Nostocales</taxon>
        <taxon>Scytonemataceae</taxon>
        <taxon>Brasilonema</taxon>
        <taxon>Bromeliae group (in: Brasilonema)</taxon>
    </lineage>
</organism>
<name>A0ABX1P7W7_9CYAN</name>
<dbReference type="EMBL" id="QMEB01000076">
    <property type="protein sequence ID" value="NMG20123.1"/>
    <property type="molecule type" value="Genomic_DNA"/>
</dbReference>
<evidence type="ECO:0000313" key="2">
    <source>
        <dbReference type="EMBL" id="NMG20123.1"/>
    </source>
</evidence>
<dbReference type="InterPro" id="IPR047655">
    <property type="entry name" value="Transpos_IS630-like"/>
</dbReference>
<sequence>MSQYAAIVLPTYKNIRYFVQDESRFGLKTIEGRRITLKGVKPTGDWQWQFQAFWLYGAVEPLTGESFFWQFSHVDTECYQQFLNKFAASNPNSLNIIQVDNGLFHKAKKLQIPENIILLFQPPHSPELNPIERVWEHLKRNLKWELFDNLEHLRIKVAELLAQLTSEVAASLTGYDFILNALSVANIF</sequence>
<dbReference type="InterPro" id="IPR012337">
    <property type="entry name" value="RNaseH-like_sf"/>
</dbReference>
<evidence type="ECO:0000313" key="3">
    <source>
        <dbReference type="Proteomes" id="UP000718564"/>
    </source>
</evidence>
<dbReference type="Proteomes" id="UP000718564">
    <property type="component" value="Unassembled WGS sequence"/>
</dbReference>
<gene>
    <name evidence="2" type="ORF">DP116_11900</name>
</gene>
<protein>
    <submittedName>
        <fullName evidence="2">IS630 family transposase</fullName>
    </submittedName>
</protein>
<dbReference type="SUPFAM" id="SSF53098">
    <property type="entry name" value="Ribonuclease H-like"/>
    <property type="match status" value="1"/>
</dbReference>